<gene>
    <name evidence="1" type="ORF">THIOM_002379</name>
</gene>
<dbReference type="InterPro" id="IPR027417">
    <property type="entry name" value="P-loop_NTPase"/>
</dbReference>
<reference evidence="1 2" key="1">
    <citation type="submission" date="2016-05" db="EMBL/GenBank/DDBJ databases">
        <title>Single-cell genome of chain-forming Candidatus Thiomargarita nelsonii and comparison to other large sulfur-oxidizing bacteria.</title>
        <authorList>
            <person name="Winkel M."/>
            <person name="Salman V."/>
            <person name="Woyke T."/>
            <person name="Schulz-Vogt H."/>
            <person name="Richter M."/>
            <person name="Flood B."/>
            <person name="Bailey J."/>
            <person name="Amann R."/>
            <person name="Mussmann M."/>
        </authorList>
    </citation>
    <scope>NUCLEOTIDE SEQUENCE [LARGE SCALE GENOMIC DNA]</scope>
    <source>
        <strain evidence="1 2">THI036</strain>
    </source>
</reference>
<proteinExistence type="predicted"/>
<feature type="non-terminal residue" evidence="1">
    <location>
        <position position="1"/>
    </location>
</feature>
<dbReference type="EMBL" id="LUTY01001350">
    <property type="protein sequence ID" value="OAD21846.1"/>
    <property type="molecule type" value="Genomic_DNA"/>
</dbReference>
<dbReference type="SUPFAM" id="SSF52540">
    <property type="entry name" value="P-loop containing nucleoside triphosphate hydrolases"/>
    <property type="match status" value="1"/>
</dbReference>
<dbReference type="Gene3D" id="3.40.50.300">
    <property type="entry name" value="P-loop containing nucleotide triphosphate hydrolases"/>
    <property type="match status" value="1"/>
</dbReference>
<dbReference type="Proteomes" id="UP000076962">
    <property type="component" value="Unassembled WGS sequence"/>
</dbReference>
<keyword evidence="2" id="KW-1185">Reference proteome</keyword>
<evidence type="ECO:0000313" key="2">
    <source>
        <dbReference type="Proteomes" id="UP000076962"/>
    </source>
</evidence>
<accession>A0A176S1M9</accession>
<comment type="caution">
    <text evidence="1">The sequence shown here is derived from an EMBL/GenBank/DDBJ whole genome shotgun (WGS) entry which is preliminary data.</text>
</comment>
<protein>
    <submittedName>
        <fullName evidence="1">ATPase domain protein, prokaryote domain protein</fullName>
    </submittedName>
</protein>
<feature type="non-terminal residue" evidence="1">
    <location>
        <position position="276"/>
    </location>
</feature>
<sequence length="276" mass="32557">EMTKDFSCRRNDKKVQFVTPLPQLKKPNMKTQSQWIIKPDVPDEIYTDRQEFIDSFIKDAYEAIHRRTMSTVLLGQRRMGKTEIFKRVVNRLFFEQDHKDPKAVIPVYFSFPEEKIDRWEFSIRYVENFIRWYAAFRLRNPEVILRNKIHRHQLPDFIRANLKVSSIFASTLNLLQWFQEKDVTLPEEVALLTPREVSDREDSTIAMFLDEFQNTHLPQYDFRVVGFMQTAVESNTCPHFVTGSAIGILTDILGRGALFGRFMSTPIEALTDYYGQ</sequence>
<evidence type="ECO:0000313" key="1">
    <source>
        <dbReference type="EMBL" id="OAD21846.1"/>
    </source>
</evidence>
<name>A0A176S1M9_9GAMM</name>
<dbReference type="AlphaFoldDB" id="A0A176S1M9"/>
<organism evidence="1 2">
    <name type="scientific">Candidatus Thiomargarita nelsonii</name>
    <dbReference type="NCBI Taxonomy" id="1003181"/>
    <lineage>
        <taxon>Bacteria</taxon>
        <taxon>Pseudomonadati</taxon>
        <taxon>Pseudomonadota</taxon>
        <taxon>Gammaproteobacteria</taxon>
        <taxon>Thiotrichales</taxon>
        <taxon>Thiotrichaceae</taxon>
        <taxon>Thiomargarita</taxon>
    </lineage>
</organism>